<comment type="caution">
    <text evidence="14">Lacks conserved residue(s) required for the propagation of feature annotation.</text>
</comment>
<keyword evidence="20" id="KW-1185">Reference proteome</keyword>
<comment type="caution">
    <text evidence="19">The sequence shown here is derived from an EMBL/GenBank/DDBJ whole genome shotgun (WGS) entry which is preliminary data.</text>
</comment>
<comment type="subcellular location">
    <subcellularLocation>
        <location evidence="2">Membrane</location>
        <topology evidence="2">Lipid-anchor</topology>
        <topology evidence="2">GPI-anchor</topology>
    </subcellularLocation>
    <subcellularLocation>
        <location evidence="1">Membrane</location>
        <topology evidence="1">Multi-pass membrane protein</topology>
    </subcellularLocation>
    <subcellularLocation>
        <location evidence="3">Secreted</location>
    </subcellularLocation>
</comment>
<comment type="similarity">
    <text evidence="4">Belongs to the RBT5 family.</text>
</comment>
<comment type="similarity">
    <text evidence="13">Belongs to the SAT4 family.</text>
</comment>
<evidence type="ECO:0000256" key="6">
    <source>
        <dbReference type="ARBA" id="ARBA00022622"/>
    </source>
</evidence>
<keyword evidence="11 14" id="KW-1015">Disulfide bond</keyword>
<dbReference type="EMBL" id="JPDN02000001">
    <property type="protein sequence ID" value="PON30802.1"/>
    <property type="molecule type" value="Genomic_DNA"/>
</dbReference>
<keyword evidence="6" id="KW-0325">Glycoprotein</keyword>
<feature type="chain" id="PRO_5015111423" description="CFEM domain-containing protein" evidence="17">
    <location>
        <begin position="20"/>
        <end position="454"/>
    </location>
</feature>
<keyword evidence="7 16" id="KW-0812">Transmembrane</keyword>
<dbReference type="STRING" id="398673.A0A2P5A2P9"/>
<feature type="compositionally biased region" description="Basic residues" evidence="15">
    <location>
        <begin position="379"/>
        <end position="392"/>
    </location>
</feature>
<organism evidence="19 20">
    <name type="scientific">Trichoderma gamsii</name>
    <dbReference type="NCBI Taxonomy" id="398673"/>
    <lineage>
        <taxon>Eukaryota</taxon>
        <taxon>Fungi</taxon>
        <taxon>Dikarya</taxon>
        <taxon>Ascomycota</taxon>
        <taxon>Pezizomycotina</taxon>
        <taxon>Sordariomycetes</taxon>
        <taxon>Hypocreomycetidae</taxon>
        <taxon>Hypocreales</taxon>
        <taxon>Hypocreaceae</taxon>
        <taxon>Trichoderma</taxon>
    </lineage>
</organism>
<dbReference type="RefSeq" id="XP_018657650.1">
    <property type="nucleotide sequence ID" value="XM_018809173.1"/>
</dbReference>
<evidence type="ECO:0000256" key="1">
    <source>
        <dbReference type="ARBA" id="ARBA00004141"/>
    </source>
</evidence>
<dbReference type="Proteomes" id="UP000054821">
    <property type="component" value="Unassembled WGS sequence"/>
</dbReference>
<keyword evidence="9 16" id="KW-1133">Transmembrane helix</keyword>
<evidence type="ECO:0000256" key="14">
    <source>
        <dbReference type="PROSITE-ProRule" id="PRU01356"/>
    </source>
</evidence>
<feature type="disulfide bond" evidence="14">
    <location>
        <begin position="62"/>
        <end position="95"/>
    </location>
</feature>
<evidence type="ECO:0000256" key="15">
    <source>
        <dbReference type="SAM" id="MobiDB-lite"/>
    </source>
</evidence>
<dbReference type="InterPro" id="IPR052337">
    <property type="entry name" value="SAT4-like"/>
</dbReference>
<evidence type="ECO:0000256" key="12">
    <source>
        <dbReference type="ARBA" id="ARBA00023288"/>
    </source>
</evidence>
<keyword evidence="5" id="KW-0964">Secreted</keyword>
<proteinExistence type="inferred from homology"/>
<reference evidence="19 20" key="1">
    <citation type="journal article" date="2016" name="Genome Announc.">
        <title>Draft Whole-Genome Sequence of Trichoderma gamsii T6085, a Promising Biocontrol Agent of Fusarium Head Blight on Wheat.</title>
        <authorList>
            <person name="Baroncelli R."/>
            <person name="Zapparata A."/>
            <person name="Piaggeschi G."/>
            <person name="Sarrocco S."/>
            <person name="Vannacci G."/>
        </authorList>
    </citation>
    <scope>NUCLEOTIDE SEQUENCE [LARGE SCALE GENOMIC DNA]</scope>
    <source>
        <strain evidence="19 20">T6085</strain>
    </source>
</reference>
<evidence type="ECO:0000256" key="5">
    <source>
        <dbReference type="ARBA" id="ARBA00022525"/>
    </source>
</evidence>
<sequence length="454" mass="50205">MNLWLLALAALAAMPKVLGQDTSPASSSALQAVAEMPACARECLATSITKSHCDLTNTTCVCTNPIMQQTMQACVLESCTIKQALSTMNLTAVGCDQPLRDRSQAYIILNDVFGTVSGLFVLQRVAYKVWSNGGIGGDDWMAVATILVGIPSTVISAYKVSNHGLGRDIWTLTPSQITDFGLYFWIMEILYFLEVSMLKLSLVLFYIRIFPGKTVRGILWATFAACSAFGLSFALVAVFQCTPVKFYWEKWDGEHHGTCLNINSIAWSNAAISIAIDIWVLAIPLWQLKDLNLDWRRKVGVGMMFCIGAFVTVVSILRLRSLIKFGSDSLNPTWDFFDVSIWSVVEINVGLICVCLPSLRVLLVRLFPKLQGTTERYARSSRRNRSSNKRVSRLPLGHSAGSQVDKSMSHPNVGPNRIAFQRSYTVEYGDTDEVQLVSIHDKLSTKSDARSDIS</sequence>
<evidence type="ECO:0000256" key="9">
    <source>
        <dbReference type="ARBA" id="ARBA00022989"/>
    </source>
</evidence>
<dbReference type="PANTHER" id="PTHR33048:SF143">
    <property type="entry name" value="EXTRACELLULAR MEMBRANE PROTEIN CFEM DOMAIN-CONTAINING PROTEIN-RELATED"/>
    <property type="match status" value="1"/>
</dbReference>
<feature type="domain" description="CFEM" evidence="18">
    <location>
        <begin position="11"/>
        <end position="123"/>
    </location>
</feature>
<feature type="transmembrane region" description="Helical" evidence="16">
    <location>
        <begin position="218"/>
        <end position="239"/>
    </location>
</feature>
<evidence type="ECO:0000256" key="7">
    <source>
        <dbReference type="ARBA" id="ARBA00022692"/>
    </source>
</evidence>
<feature type="transmembrane region" description="Helical" evidence="16">
    <location>
        <begin position="299"/>
        <end position="319"/>
    </location>
</feature>
<gene>
    <name evidence="19" type="ORF">TGAM01_v200222</name>
</gene>
<dbReference type="PROSITE" id="PS52012">
    <property type="entry name" value="CFEM"/>
    <property type="match status" value="1"/>
</dbReference>
<evidence type="ECO:0000256" key="11">
    <source>
        <dbReference type="ARBA" id="ARBA00023157"/>
    </source>
</evidence>
<feature type="region of interest" description="Disordered" evidence="15">
    <location>
        <begin position="377"/>
        <end position="416"/>
    </location>
</feature>
<evidence type="ECO:0000256" key="3">
    <source>
        <dbReference type="ARBA" id="ARBA00004613"/>
    </source>
</evidence>
<dbReference type="InterPro" id="IPR049326">
    <property type="entry name" value="Rhodopsin_dom_fungi"/>
</dbReference>
<evidence type="ECO:0000256" key="13">
    <source>
        <dbReference type="ARBA" id="ARBA00038359"/>
    </source>
</evidence>
<dbReference type="GO" id="GO:0098552">
    <property type="term" value="C:side of membrane"/>
    <property type="evidence" value="ECO:0007669"/>
    <property type="project" value="UniProtKB-KW"/>
</dbReference>
<dbReference type="GO" id="GO:0005576">
    <property type="term" value="C:extracellular region"/>
    <property type="evidence" value="ECO:0007669"/>
    <property type="project" value="UniProtKB-SubCell"/>
</dbReference>
<keyword evidence="8 17" id="KW-0732">Signal</keyword>
<evidence type="ECO:0000256" key="8">
    <source>
        <dbReference type="ARBA" id="ARBA00022729"/>
    </source>
</evidence>
<feature type="signal peptide" evidence="17">
    <location>
        <begin position="1"/>
        <end position="19"/>
    </location>
</feature>
<evidence type="ECO:0000256" key="16">
    <source>
        <dbReference type="SAM" id="Phobius"/>
    </source>
</evidence>
<dbReference type="SMART" id="SM00747">
    <property type="entry name" value="CFEM"/>
    <property type="match status" value="1"/>
</dbReference>
<evidence type="ECO:0000313" key="19">
    <source>
        <dbReference type="EMBL" id="PON30802.1"/>
    </source>
</evidence>
<dbReference type="PANTHER" id="PTHR33048">
    <property type="entry name" value="PTH11-LIKE INTEGRAL MEMBRANE PROTEIN (AFU_ORTHOLOGUE AFUA_5G11245)"/>
    <property type="match status" value="1"/>
</dbReference>
<keyword evidence="12" id="KW-0449">Lipoprotein</keyword>
<evidence type="ECO:0000256" key="2">
    <source>
        <dbReference type="ARBA" id="ARBA00004589"/>
    </source>
</evidence>
<feature type="disulfide bond" evidence="14">
    <location>
        <begin position="39"/>
        <end position="79"/>
    </location>
</feature>
<feature type="compositionally biased region" description="Polar residues" evidence="15">
    <location>
        <begin position="400"/>
        <end position="410"/>
    </location>
</feature>
<evidence type="ECO:0000256" key="4">
    <source>
        <dbReference type="ARBA" id="ARBA00010031"/>
    </source>
</evidence>
<evidence type="ECO:0000313" key="20">
    <source>
        <dbReference type="Proteomes" id="UP000054821"/>
    </source>
</evidence>
<feature type="disulfide bond" evidence="14">
    <location>
        <begin position="43"/>
        <end position="74"/>
    </location>
</feature>
<keyword evidence="6" id="KW-0336">GPI-anchor</keyword>
<name>A0A2P5A2P9_9HYPO</name>
<keyword evidence="10 16" id="KW-0472">Membrane</keyword>
<evidence type="ECO:0000256" key="17">
    <source>
        <dbReference type="SAM" id="SignalP"/>
    </source>
</evidence>
<feature type="disulfide bond" evidence="14">
    <location>
        <begin position="53"/>
        <end position="60"/>
    </location>
</feature>
<dbReference type="AlphaFoldDB" id="A0A2P5A2P9"/>
<feature type="transmembrane region" description="Helical" evidence="16">
    <location>
        <begin position="265"/>
        <end position="287"/>
    </location>
</feature>
<feature type="transmembrane region" description="Helical" evidence="16">
    <location>
        <begin position="182"/>
        <end position="206"/>
    </location>
</feature>
<evidence type="ECO:0000256" key="10">
    <source>
        <dbReference type="ARBA" id="ARBA00023136"/>
    </source>
</evidence>
<dbReference type="GeneID" id="29989256"/>
<evidence type="ECO:0000259" key="18">
    <source>
        <dbReference type="PROSITE" id="PS52012"/>
    </source>
</evidence>
<dbReference type="Pfam" id="PF20684">
    <property type="entry name" value="Fung_rhodopsin"/>
    <property type="match status" value="1"/>
</dbReference>
<dbReference type="Pfam" id="PF05730">
    <property type="entry name" value="CFEM"/>
    <property type="match status" value="1"/>
</dbReference>
<dbReference type="InterPro" id="IPR008427">
    <property type="entry name" value="Extracellular_membr_CFEM_dom"/>
</dbReference>
<protein>
    <recommendedName>
        <fullName evidence="18">CFEM domain-containing protein</fullName>
    </recommendedName>
</protein>
<feature type="transmembrane region" description="Helical" evidence="16">
    <location>
        <begin position="339"/>
        <end position="363"/>
    </location>
</feature>
<accession>A0A2P5A2P9</accession>